<feature type="compositionally biased region" description="Low complexity" evidence="2">
    <location>
        <begin position="664"/>
        <end position="673"/>
    </location>
</feature>
<evidence type="ECO:0000256" key="2">
    <source>
        <dbReference type="SAM" id="MobiDB-lite"/>
    </source>
</evidence>
<feature type="compositionally biased region" description="Polar residues" evidence="2">
    <location>
        <begin position="692"/>
        <end position="718"/>
    </location>
</feature>
<organism evidence="3 4">
    <name type="scientific">Phyllachora maydis</name>
    <dbReference type="NCBI Taxonomy" id="1825666"/>
    <lineage>
        <taxon>Eukaryota</taxon>
        <taxon>Fungi</taxon>
        <taxon>Dikarya</taxon>
        <taxon>Ascomycota</taxon>
        <taxon>Pezizomycotina</taxon>
        <taxon>Sordariomycetes</taxon>
        <taxon>Sordariomycetidae</taxon>
        <taxon>Phyllachorales</taxon>
        <taxon>Phyllachoraceae</taxon>
        <taxon>Phyllachora</taxon>
    </lineage>
</organism>
<dbReference type="InterPro" id="IPR011993">
    <property type="entry name" value="PH-like_dom_sf"/>
</dbReference>
<name>A0AAD9HXU6_9PEZI</name>
<feature type="compositionally biased region" description="Low complexity" evidence="2">
    <location>
        <begin position="875"/>
        <end position="885"/>
    </location>
</feature>
<reference evidence="3" key="1">
    <citation type="journal article" date="2023" name="Mol. Plant Microbe Interact.">
        <title>Elucidating the Obligate Nature and Biological Capacity of an Invasive Fungal Corn Pathogen.</title>
        <authorList>
            <person name="MacCready J.S."/>
            <person name="Roggenkamp E.M."/>
            <person name="Gdanetz K."/>
            <person name="Chilvers M.I."/>
        </authorList>
    </citation>
    <scope>NUCLEOTIDE SEQUENCE</scope>
    <source>
        <strain evidence="3">PM02</strain>
    </source>
</reference>
<dbReference type="EMBL" id="JAQQPM010000001">
    <property type="protein sequence ID" value="KAK2067534.1"/>
    <property type="molecule type" value="Genomic_DNA"/>
</dbReference>
<dbReference type="PANTHER" id="PTHR38700:SF1">
    <property type="entry name" value="PH DOMAIN-CONTAINING PROTEIN"/>
    <property type="match status" value="1"/>
</dbReference>
<dbReference type="Gene3D" id="2.30.29.30">
    <property type="entry name" value="Pleckstrin-homology domain (PH domain)/Phosphotyrosine-binding domain (PTB)"/>
    <property type="match status" value="1"/>
</dbReference>
<evidence type="ECO:0000313" key="3">
    <source>
        <dbReference type="EMBL" id="KAK2067534.1"/>
    </source>
</evidence>
<keyword evidence="4" id="KW-1185">Reference proteome</keyword>
<evidence type="ECO:0000313" key="4">
    <source>
        <dbReference type="Proteomes" id="UP001217918"/>
    </source>
</evidence>
<accession>A0AAD9HXU6</accession>
<feature type="compositionally biased region" description="Basic and acidic residues" evidence="2">
    <location>
        <begin position="778"/>
        <end position="792"/>
    </location>
</feature>
<keyword evidence="1" id="KW-0175">Coiled coil</keyword>
<gene>
    <name evidence="3" type="ORF">P8C59_001270</name>
</gene>
<sequence length="885" mass="96720">MPATETLAAPPISSPKVSRYRTLRGKSISEPRPTVEQAIQLLQEEQVGVASGLFRSITSKRPSRKRAKTFDSKDVLKISNPRLQDAANDFVDKNSHEGPGSHTPPSSAEPLRVIAPSTPRLEAVAVATAVTTDSAVVESPIDPALDRCRKAQALRKEQDRRRRQDEAEEEARLNDEVARLNAETDRILAEQRKRDIIRQQQQQLLTPRPLPLQLRTAGSTSSLSSKSRSPVLEKFAFLTRGQPNLLPRSFMEPDVKSITTQMQAPMPGTNSGERCVAVRCKGVTVNVAVNVETTTIDLLFDVSKKMTHPLNVLSSVVYEIYASVGLERRIRKFERIEDVLNSWDRDTHNYFLVLIDCFNDPDLELSNVPSPELPPPGFELSLYHSRRPGKWEKRFVVLLRNGQMLASKKANPKPADKETETLLDLQDFDIYSPTPAKMCQELKPPKKHCYAIKSQLKSTFLVRGEDYAHFFSTEDSYLAQKFHDMVHAWRSWHLAERLAEVKKKQELDKPPQIGIVKHKPKKSISHVRVRGHKVKVSLDEAPYSIGEFQPLLDLNRFDKPLDKFGEDWELDIARRSAMLLQARADMVADAADNTAVNTAVKAHAEANGRAFAVNGLLGDADDKRDAKASDGPLPEGPTLHHGSVPAAAKAQSQANEASEEPPAKSESLPAKQQNPPPKAPAAAAAAPPPQKSEPSSWFPSASEHTAMTRQRSASTAHPSTVVGDQQRWRRPVPGPLIDLSADYVEVPQWAQPRRGENVPEGLRFITMGTGPAPPSTGRHLEVPSRNPVRREPVGAGVPRGPHASSASAMAAVAAVGHGSGAAGGVPARPSTSSGRPTTTRSRSATQLVIAPSARRGQSASRHNRAVGGPIHQREAAAASAAATSA</sequence>
<feature type="region of interest" description="Disordered" evidence="2">
    <location>
        <begin position="620"/>
        <end position="732"/>
    </location>
</feature>
<dbReference type="InterPro" id="IPR029071">
    <property type="entry name" value="Ubiquitin-like_domsf"/>
</dbReference>
<dbReference type="Proteomes" id="UP001217918">
    <property type="component" value="Unassembled WGS sequence"/>
</dbReference>
<proteinExistence type="predicted"/>
<dbReference type="PANTHER" id="PTHR38700">
    <property type="entry name" value="YALI0E22418P"/>
    <property type="match status" value="1"/>
</dbReference>
<feature type="region of interest" description="Disordered" evidence="2">
    <location>
        <begin position="768"/>
        <end position="885"/>
    </location>
</feature>
<feature type="coiled-coil region" evidence="1">
    <location>
        <begin position="150"/>
        <end position="190"/>
    </location>
</feature>
<feature type="compositionally biased region" description="Low complexity" evidence="2">
    <location>
        <begin position="800"/>
        <end position="816"/>
    </location>
</feature>
<feature type="region of interest" description="Disordered" evidence="2">
    <location>
        <begin position="90"/>
        <end position="110"/>
    </location>
</feature>
<protein>
    <recommendedName>
        <fullName evidence="5">PH domain-containing protein</fullName>
    </recommendedName>
</protein>
<feature type="compositionally biased region" description="Low complexity" evidence="2">
    <location>
        <begin position="646"/>
        <end position="656"/>
    </location>
</feature>
<feature type="compositionally biased region" description="Low complexity" evidence="2">
    <location>
        <begin position="824"/>
        <end position="845"/>
    </location>
</feature>
<comment type="caution">
    <text evidence="3">The sequence shown here is derived from an EMBL/GenBank/DDBJ whole genome shotgun (WGS) entry which is preliminary data.</text>
</comment>
<evidence type="ECO:0008006" key="5">
    <source>
        <dbReference type="Google" id="ProtNLM"/>
    </source>
</evidence>
<dbReference type="SUPFAM" id="SSF54236">
    <property type="entry name" value="Ubiquitin-like"/>
    <property type="match status" value="1"/>
</dbReference>
<dbReference type="AlphaFoldDB" id="A0AAD9HXU6"/>
<evidence type="ECO:0000256" key="1">
    <source>
        <dbReference type="SAM" id="Coils"/>
    </source>
</evidence>